<keyword evidence="2" id="KW-0732">Signal</keyword>
<feature type="chain" id="PRO_5042911109" evidence="2">
    <location>
        <begin position="19"/>
        <end position="117"/>
    </location>
</feature>
<evidence type="ECO:0000313" key="4">
    <source>
        <dbReference type="Proteomes" id="UP001303473"/>
    </source>
</evidence>
<protein>
    <submittedName>
        <fullName evidence="3">Uncharacterized protein</fullName>
    </submittedName>
</protein>
<dbReference type="Proteomes" id="UP001303473">
    <property type="component" value="Unassembled WGS sequence"/>
</dbReference>
<feature type="signal peptide" evidence="2">
    <location>
        <begin position="1"/>
        <end position="18"/>
    </location>
</feature>
<accession>A0AAN6S1E6</accession>
<organism evidence="3 4">
    <name type="scientific">Diplogelasinospora grovesii</name>
    <dbReference type="NCBI Taxonomy" id="303347"/>
    <lineage>
        <taxon>Eukaryota</taxon>
        <taxon>Fungi</taxon>
        <taxon>Dikarya</taxon>
        <taxon>Ascomycota</taxon>
        <taxon>Pezizomycotina</taxon>
        <taxon>Sordariomycetes</taxon>
        <taxon>Sordariomycetidae</taxon>
        <taxon>Sordariales</taxon>
        <taxon>Diplogelasinosporaceae</taxon>
        <taxon>Diplogelasinospora</taxon>
    </lineage>
</organism>
<evidence type="ECO:0000256" key="2">
    <source>
        <dbReference type="SAM" id="SignalP"/>
    </source>
</evidence>
<evidence type="ECO:0000256" key="1">
    <source>
        <dbReference type="SAM" id="MobiDB-lite"/>
    </source>
</evidence>
<feature type="compositionally biased region" description="Basic and acidic residues" evidence="1">
    <location>
        <begin position="24"/>
        <end position="38"/>
    </location>
</feature>
<feature type="region of interest" description="Disordered" evidence="1">
    <location>
        <begin position="19"/>
        <end position="42"/>
    </location>
</feature>
<reference evidence="4" key="1">
    <citation type="journal article" date="2023" name="Mol. Phylogenet. Evol.">
        <title>Genome-scale phylogeny and comparative genomics of the fungal order Sordariales.</title>
        <authorList>
            <person name="Hensen N."/>
            <person name="Bonometti L."/>
            <person name="Westerberg I."/>
            <person name="Brannstrom I.O."/>
            <person name="Guillou S."/>
            <person name="Cros-Aarteil S."/>
            <person name="Calhoun S."/>
            <person name="Haridas S."/>
            <person name="Kuo A."/>
            <person name="Mondo S."/>
            <person name="Pangilinan J."/>
            <person name="Riley R."/>
            <person name="LaButti K."/>
            <person name="Andreopoulos B."/>
            <person name="Lipzen A."/>
            <person name="Chen C."/>
            <person name="Yan M."/>
            <person name="Daum C."/>
            <person name="Ng V."/>
            <person name="Clum A."/>
            <person name="Steindorff A."/>
            <person name="Ohm R.A."/>
            <person name="Martin F."/>
            <person name="Silar P."/>
            <person name="Natvig D.O."/>
            <person name="Lalanne C."/>
            <person name="Gautier V."/>
            <person name="Ament-Velasquez S.L."/>
            <person name="Kruys A."/>
            <person name="Hutchinson M.I."/>
            <person name="Powell A.J."/>
            <person name="Barry K."/>
            <person name="Miller A.N."/>
            <person name="Grigoriev I.V."/>
            <person name="Debuchy R."/>
            <person name="Gladieux P."/>
            <person name="Hiltunen Thoren M."/>
            <person name="Johannesson H."/>
        </authorList>
    </citation>
    <scope>NUCLEOTIDE SEQUENCE [LARGE SCALE GENOMIC DNA]</scope>
    <source>
        <strain evidence="4">CBS 340.73</strain>
    </source>
</reference>
<proteinExistence type="predicted"/>
<sequence>MGWARLSLLPLALPSPQATVLRRGRNDKPSPKGQKDTQFDQGEQIGKFSRGSCFLTALSATLYASLGVHMQQEGRERVFVDQAGFDWRHENPLHIQTISSIKFILRGQYKRRDGTHL</sequence>
<name>A0AAN6S1E6_9PEZI</name>
<dbReference type="AlphaFoldDB" id="A0AAN6S1E6"/>
<keyword evidence="4" id="KW-1185">Reference proteome</keyword>
<dbReference type="EMBL" id="MU853889">
    <property type="protein sequence ID" value="KAK3936261.1"/>
    <property type="molecule type" value="Genomic_DNA"/>
</dbReference>
<comment type="caution">
    <text evidence="3">The sequence shown here is derived from an EMBL/GenBank/DDBJ whole genome shotgun (WGS) entry which is preliminary data.</text>
</comment>
<gene>
    <name evidence="3" type="ORF">QBC46DRAFT_452850</name>
</gene>
<evidence type="ECO:0000313" key="3">
    <source>
        <dbReference type="EMBL" id="KAK3936261.1"/>
    </source>
</evidence>